<accession>A0A6A3BBW2</accession>
<reference evidence="3" key="1">
    <citation type="submission" date="2019-09" db="EMBL/GenBank/DDBJ databases">
        <title>Draft genome information of white flower Hibiscus syriacus.</title>
        <authorList>
            <person name="Kim Y.-M."/>
        </authorList>
    </citation>
    <scope>NUCLEOTIDE SEQUENCE [LARGE SCALE GENOMIC DNA]</scope>
    <source>
        <strain evidence="3">YM2019G1</strain>
    </source>
</reference>
<sequence length="319" mass="37027">MGNGNSNTFWNDQCVPNLGPLRNYVRDYIHTDLTQKLHNFVDDHGHWDVAALSQVLIPAVILHVISVRPPGRSDKPDVLVWRWNPELNFTTKSAYTFLMEGNWNEKSSIWKAIWSITAPQRVRMFAWLTYKENIMTNYERERRILTNNHSCPTCGAATETVIYVLRDCPPSRHLWMRIVPQSACSNFFGTDLHSWITQNINMQRPLRDDSIIHRSYSWAKCYEINIKTPVERPRQQVAASTWVLQKNIGTPSALHAELWSIYEGLLIVWSFGVSRLLIQSDCSRAVKLVEDSAAIDSHIPLLRTILKQRWSRCWITKVQ</sequence>
<dbReference type="EMBL" id="VEPZ02000892">
    <property type="protein sequence ID" value="KAE8712592.1"/>
    <property type="molecule type" value="Genomic_DNA"/>
</dbReference>
<dbReference type="Pfam" id="PF13456">
    <property type="entry name" value="RVT_3"/>
    <property type="match status" value="1"/>
</dbReference>
<feature type="domain" description="RNase H type-1" evidence="1">
    <location>
        <begin position="241"/>
        <end position="302"/>
    </location>
</feature>
<gene>
    <name evidence="3" type="ORF">F3Y22_tig00110243pilonHSYRG00050</name>
</gene>
<dbReference type="Pfam" id="PF13966">
    <property type="entry name" value="zf-RVT"/>
    <property type="match status" value="1"/>
</dbReference>
<evidence type="ECO:0000313" key="4">
    <source>
        <dbReference type="Proteomes" id="UP000436088"/>
    </source>
</evidence>
<comment type="caution">
    <text evidence="3">The sequence shown here is derived from an EMBL/GenBank/DDBJ whole genome shotgun (WGS) entry which is preliminary data.</text>
</comment>
<name>A0A6A3BBW2_HIBSY</name>
<feature type="domain" description="Reverse transcriptase zinc-binding" evidence="2">
    <location>
        <begin position="89"/>
        <end position="175"/>
    </location>
</feature>
<dbReference type="InterPro" id="IPR026960">
    <property type="entry name" value="RVT-Znf"/>
</dbReference>
<dbReference type="GO" id="GO:0004523">
    <property type="term" value="F:RNA-DNA hybrid ribonuclease activity"/>
    <property type="evidence" value="ECO:0007669"/>
    <property type="project" value="InterPro"/>
</dbReference>
<dbReference type="InterPro" id="IPR044730">
    <property type="entry name" value="RNase_H-like_dom_plant"/>
</dbReference>
<evidence type="ECO:0000259" key="1">
    <source>
        <dbReference type="Pfam" id="PF13456"/>
    </source>
</evidence>
<keyword evidence="4" id="KW-1185">Reference proteome</keyword>
<dbReference type="GO" id="GO:0003676">
    <property type="term" value="F:nucleic acid binding"/>
    <property type="evidence" value="ECO:0007669"/>
    <property type="project" value="InterPro"/>
</dbReference>
<evidence type="ECO:0000259" key="2">
    <source>
        <dbReference type="Pfam" id="PF13966"/>
    </source>
</evidence>
<dbReference type="CDD" id="cd06222">
    <property type="entry name" value="RNase_H_like"/>
    <property type="match status" value="1"/>
</dbReference>
<proteinExistence type="predicted"/>
<protein>
    <recommendedName>
        <fullName evidence="5">Reverse transcriptase zinc-binding domain-containing protein</fullName>
    </recommendedName>
</protein>
<organism evidence="3 4">
    <name type="scientific">Hibiscus syriacus</name>
    <name type="common">Rose of Sharon</name>
    <dbReference type="NCBI Taxonomy" id="106335"/>
    <lineage>
        <taxon>Eukaryota</taxon>
        <taxon>Viridiplantae</taxon>
        <taxon>Streptophyta</taxon>
        <taxon>Embryophyta</taxon>
        <taxon>Tracheophyta</taxon>
        <taxon>Spermatophyta</taxon>
        <taxon>Magnoliopsida</taxon>
        <taxon>eudicotyledons</taxon>
        <taxon>Gunneridae</taxon>
        <taxon>Pentapetalae</taxon>
        <taxon>rosids</taxon>
        <taxon>malvids</taxon>
        <taxon>Malvales</taxon>
        <taxon>Malvaceae</taxon>
        <taxon>Malvoideae</taxon>
        <taxon>Hibiscus</taxon>
    </lineage>
</organism>
<dbReference type="Proteomes" id="UP000436088">
    <property type="component" value="Unassembled WGS sequence"/>
</dbReference>
<dbReference type="AlphaFoldDB" id="A0A6A3BBW2"/>
<dbReference type="InterPro" id="IPR002156">
    <property type="entry name" value="RNaseH_domain"/>
</dbReference>
<evidence type="ECO:0000313" key="3">
    <source>
        <dbReference type="EMBL" id="KAE8712592.1"/>
    </source>
</evidence>
<evidence type="ECO:0008006" key="5">
    <source>
        <dbReference type="Google" id="ProtNLM"/>
    </source>
</evidence>